<name>A0A7T8B804_9SPIR</name>
<dbReference type="GO" id="GO:1990904">
    <property type="term" value="C:ribonucleoprotein complex"/>
    <property type="evidence" value="ECO:0007669"/>
    <property type="project" value="UniProtKB-KW"/>
</dbReference>
<keyword evidence="2 8" id="KW-0699">rRNA-binding</keyword>
<keyword evidence="4 8" id="KW-0689">Ribosomal protein</keyword>
<dbReference type="RefSeq" id="WP_215625380.1">
    <property type="nucleotide sequence ID" value="NZ_CP067089.2"/>
</dbReference>
<protein>
    <recommendedName>
        <fullName evidence="7 8">Small ribosomal subunit protein bS6</fullName>
    </recommendedName>
</protein>
<dbReference type="Proteomes" id="UP000595917">
    <property type="component" value="Chromosome"/>
</dbReference>
<comment type="similarity">
    <text evidence="1 8">Belongs to the bacterial ribosomal protein bS6 family.</text>
</comment>
<evidence type="ECO:0000256" key="3">
    <source>
        <dbReference type="ARBA" id="ARBA00022884"/>
    </source>
</evidence>
<dbReference type="InterPro" id="IPR035980">
    <property type="entry name" value="Ribosomal_bS6_sf"/>
</dbReference>
<comment type="function">
    <text evidence="6 8">Binds together with bS18 to 16S ribosomal RNA.</text>
</comment>
<dbReference type="Pfam" id="PF01250">
    <property type="entry name" value="Ribosomal_S6"/>
    <property type="match status" value="1"/>
</dbReference>
<dbReference type="PANTHER" id="PTHR21011">
    <property type="entry name" value="MITOCHONDRIAL 28S RIBOSOMAL PROTEIN S6"/>
    <property type="match status" value="1"/>
</dbReference>
<dbReference type="CDD" id="cd00473">
    <property type="entry name" value="bS6"/>
    <property type="match status" value="1"/>
</dbReference>
<dbReference type="GO" id="GO:0005840">
    <property type="term" value="C:ribosome"/>
    <property type="evidence" value="ECO:0007669"/>
    <property type="project" value="UniProtKB-KW"/>
</dbReference>
<dbReference type="SUPFAM" id="SSF54995">
    <property type="entry name" value="Ribosomal protein S6"/>
    <property type="match status" value="1"/>
</dbReference>
<dbReference type="KEGG" id="bhc:JFL75_14140"/>
<dbReference type="AlphaFoldDB" id="A0A7T8B804"/>
<dbReference type="InterPro" id="IPR020814">
    <property type="entry name" value="Ribosomal_S6_plastid/chlpt"/>
</dbReference>
<evidence type="ECO:0000313" key="9">
    <source>
        <dbReference type="EMBL" id="QQO08074.1"/>
    </source>
</evidence>
<reference evidence="9" key="1">
    <citation type="submission" date="2021-01" db="EMBL/GenBank/DDBJ databases">
        <title>Description of Breznakiella homolactica.</title>
        <authorList>
            <person name="Song Y."/>
            <person name="Brune A."/>
        </authorList>
    </citation>
    <scope>NUCLEOTIDE SEQUENCE</scope>
    <source>
        <strain evidence="9">RmG30</strain>
    </source>
</reference>
<dbReference type="GO" id="GO:0070181">
    <property type="term" value="F:small ribosomal subunit rRNA binding"/>
    <property type="evidence" value="ECO:0007669"/>
    <property type="project" value="TreeGrafter"/>
</dbReference>
<dbReference type="PANTHER" id="PTHR21011:SF1">
    <property type="entry name" value="SMALL RIBOSOMAL SUBUNIT PROTEIN BS6M"/>
    <property type="match status" value="1"/>
</dbReference>
<proteinExistence type="inferred from homology"/>
<dbReference type="EMBL" id="CP067089">
    <property type="protein sequence ID" value="QQO08074.1"/>
    <property type="molecule type" value="Genomic_DNA"/>
</dbReference>
<dbReference type="NCBIfam" id="TIGR00166">
    <property type="entry name" value="S6"/>
    <property type="match status" value="1"/>
</dbReference>
<dbReference type="GO" id="GO:0003735">
    <property type="term" value="F:structural constituent of ribosome"/>
    <property type="evidence" value="ECO:0007669"/>
    <property type="project" value="InterPro"/>
</dbReference>
<organism evidence="9 10">
    <name type="scientific">Breznakiella homolactica</name>
    <dbReference type="NCBI Taxonomy" id="2798577"/>
    <lineage>
        <taxon>Bacteria</taxon>
        <taxon>Pseudomonadati</taxon>
        <taxon>Spirochaetota</taxon>
        <taxon>Spirochaetia</taxon>
        <taxon>Spirochaetales</taxon>
        <taxon>Breznakiellaceae</taxon>
        <taxon>Breznakiella</taxon>
    </lineage>
</organism>
<evidence type="ECO:0000256" key="4">
    <source>
        <dbReference type="ARBA" id="ARBA00022980"/>
    </source>
</evidence>
<evidence type="ECO:0000256" key="7">
    <source>
        <dbReference type="ARBA" id="ARBA00035294"/>
    </source>
</evidence>
<dbReference type="Gene3D" id="3.30.70.60">
    <property type="match status" value="1"/>
</dbReference>
<dbReference type="InterPro" id="IPR014717">
    <property type="entry name" value="Transl_elong_EF1B/ribsomal_bS6"/>
</dbReference>
<dbReference type="PROSITE" id="PS01048">
    <property type="entry name" value="RIBOSOMAL_S6"/>
    <property type="match status" value="1"/>
</dbReference>
<evidence type="ECO:0000313" key="10">
    <source>
        <dbReference type="Proteomes" id="UP000595917"/>
    </source>
</evidence>
<evidence type="ECO:0000256" key="1">
    <source>
        <dbReference type="ARBA" id="ARBA00009512"/>
    </source>
</evidence>
<gene>
    <name evidence="8 9" type="primary">rpsF</name>
    <name evidence="9" type="ORF">JFL75_14140</name>
</gene>
<evidence type="ECO:0000256" key="6">
    <source>
        <dbReference type="ARBA" id="ARBA00035104"/>
    </source>
</evidence>
<keyword evidence="5 8" id="KW-0687">Ribonucleoprotein</keyword>
<dbReference type="InterPro" id="IPR020815">
    <property type="entry name" value="Ribosomal_bS6_CS"/>
</dbReference>
<dbReference type="GO" id="GO:0006412">
    <property type="term" value="P:translation"/>
    <property type="evidence" value="ECO:0007669"/>
    <property type="project" value="UniProtKB-UniRule"/>
</dbReference>
<evidence type="ECO:0000256" key="8">
    <source>
        <dbReference type="HAMAP-Rule" id="MF_00360"/>
    </source>
</evidence>
<evidence type="ECO:0000256" key="2">
    <source>
        <dbReference type="ARBA" id="ARBA00022730"/>
    </source>
</evidence>
<accession>A0A7T8B804</accession>
<dbReference type="GO" id="GO:0005737">
    <property type="term" value="C:cytoplasm"/>
    <property type="evidence" value="ECO:0007669"/>
    <property type="project" value="UniProtKB-ARBA"/>
</dbReference>
<keyword evidence="3 8" id="KW-0694">RNA-binding</keyword>
<dbReference type="HAMAP" id="MF_00360">
    <property type="entry name" value="Ribosomal_bS6"/>
    <property type="match status" value="1"/>
</dbReference>
<dbReference type="InterPro" id="IPR000529">
    <property type="entry name" value="Ribosomal_bS6"/>
</dbReference>
<sequence>MRQYELTVIFPLEDDQHKAGREQLLADLTANGVEIEKTDEVGDRDLAYEINKRKRGKYVLFTIKADPEKIATLDRIFKLNANIVKYLFVRVEE</sequence>
<evidence type="ECO:0000256" key="5">
    <source>
        <dbReference type="ARBA" id="ARBA00023274"/>
    </source>
</evidence>
<keyword evidence="10" id="KW-1185">Reference proteome</keyword>